<keyword evidence="4" id="KW-1185">Reference proteome</keyword>
<dbReference type="PANTHER" id="PTHR13393:SF0">
    <property type="entry name" value="RNA N6-ADENOSINE-METHYLTRANSFERASE METTL16"/>
    <property type="match status" value="1"/>
</dbReference>
<dbReference type="Gene3D" id="3.40.50.150">
    <property type="entry name" value="Vaccinia Virus protein VP39"/>
    <property type="match status" value="1"/>
</dbReference>
<dbReference type="GO" id="GO:0005634">
    <property type="term" value="C:nucleus"/>
    <property type="evidence" value="ECO:0007669"/>
    <property type="project" value="TreeGrafter"/>
</dbReference>
<dbReference type="OrthoDB" id="514248at2759"/>
<organism evidence="3 4">
    <name type="scientific">Sphagnurus paluster</name>
    <dbReference type="NCBI Taxonomy" id="117069"/>
    <lineage>
        <taxon>Eukaryota</taxon>
        <taxon>Fungi</taxon>
        <taxon>Dikarya</taxon>
        <taxon>Basidiomycota</taxon>
        <taxon>Agaricomycotina</taxon>
        <taxon>Agaricomycetes</taxon>
        <taxon>Agaricomycetidae</taxon>
        <taxon>Agaricales</taxon>
        <taxon>Tricholomatineae</taxon>
        <taxon>Lyophyllaceae</taxon>
        <taxon>Sphagnurus</taxon>
    </lineage>
</organism>
<dbReference type="InterPro" id="IPR010286">
    <property type="entry name" value="METTL16/RlmF"/>
</dbReference>
<evidence type="ECO:0000256" key="2">
    <source>
        <dbReference type="ARBA" id="ARBA00022679"/>
    </source>
</evidence>
<gene>
    <name evidence="3" type="ORF">H0H81_003367</name>
</gene>
<dbReference type="Proteomes" id="UP000717328">
    <property type="component" value="Unassembled WGS sequence"/>
</dbReference>
<evidence type="ECO:0000256" key="1">
    <source>
        <dbReference type="ARBA" id="ARBA00022603"/>
    </source>
</evidence>
<evidence type="ECO:0008006" key="5">
    <source>
        <dbReference type="Google" id="ProtNLM"/>
    </source>
</evidence>
<dbReference type="PANTHER" id="PTHR13393">
    <property type="entry name" value="SAM-DEPENDENT METHYLTRANSFERASE"/>
    <property type="match status" value="1"/>
</dbReference>
<reference evidence="3" key="1">
    <citation type="submission" date="2021-02" db="EMBL/GenBank/DDBJ databases">
        <authorList>
            <person name="Nieuwenhuis M."/>
            <person name="Van De Peppel L.J.J."/>
        </authorList>
    </citation>
    <scope>NUCLEOTIDE SEQUENCE</scope>
    <source>
        <strain evidence="3">D49</strain>
    </source>
</reference>
<evidence type="ECO:0000313" key="3">
    <source>
        <dbReference type="EMBL" id="KAG5649509.1"/>
    </source>
</evidence>
<proteinExistence type="predicted"/>
<reference evidence="3" key="2">
    <citation type="submission" date="2021-10" db="EMBL/GenBank/DDBJ databases">
        <title>Phylogenomics reveals ancestral predisposition of the termite-cultivated fungus Termitomyces towards a domesticated lifestyle.</title>
        <authorList>
            <person name="Auxier B."/>
            <person name="Grum-Grzhimaylo A."/>
            <person name="Cardenas M.E."/>
            <person name="Lodge J.D."/>
            <person name="Laessoe T."/>
            <person name="Pedersen O."/>
            <person name="Smith M.E."/>
            <person name="Kuyper T.W."/>
            <person name="Franco-Molano E.A."/>
            <person name="Baroni T.J."/>
            <person name="Aanen D.K."/>
        </authorList>
    </citation>
    <scope>NUCLEOTIDE SEQUENCE</scope>
    <source>
        <strain evidence="3">D49</strain>
    </source>
</reference>
<keyword evidence="1" id="KW-0489">Methyltransferase</keyword>
<dbReference type="InterPro" id="IPR029063">
    <property type="entry name" value="SAM-dependent_MTases_sf"/>
</dbReference>
<comment type="caution">
    <text evidence="3">The sequence shown here is derived from an EMBL/GenBank/DDBJ whole genome shotgun (WGS) entry which is preliminary data.</text>
</comment>
<dbReference type="GO" id="GO:0070475">
    <property type="term" value="P:rRNA base methylation"/>
    <property type="evidence" value="ECO:0007669"/>
    <property type="project" value="TreeGrafter"/>
</dbReference>
<keyword evidence="2" id="KW-0808">Transferase</keyword>
<protein>
    <recommendedName>
        <fullName evidence="5">U6 small nuclear RNA (adenine-(43)-N(6))-methyltransferase</fullName>
    </recommendedName>
</protein>
<dbReference type="Pfam" id="PF05971">
    <property type="entry name" value="Methyltransf_10"/>
    <property type="match status" value="2"/>
</dbReference>
<evidence type="ECO:0000313" key="4">
    <source>
        <dbReference type="Proteomes" id="UP000717328"/>
    </source>
</evidence>
<feature type="non-terminal residue" evidence="3">
    <location>
        <position position="415"/>
    </location>
</feature>
<name>A0A9P7GFD2_9AGAR</name>
<sequence length="415" mass="46471">LDERSYNYASANVRANNLPGRIHIAKVPANTSSPETQSLDGELSFDFERLFSESRNKTDPTYNDGVEIQFTMCNPPFYSSLEDMTGSKAAKELGAFGVCTGAPVEMITQGGEVHFVSTMVRESMHSNTVTQENAGEYDKQNEKRRCAADGTMLPKPEPEAGSNHYSRSGTKIVRWYTSMLGKMGSVKQIIELFKELEITNYAITEFVQGQTRRWAVGWSHSNYRLGDDIARISHPNPTLHRLLPLRNTLHFPLGDDSGEFIGRVLDDMQGINVSLHCANDRTESEANRRSYIVSAMQDTWSRGARRKRKRDETLGSEASNSPALACIVALVPAEVSELQVGGNMGGIERYSRALPAILQRDFNLECIVVAKVLVVNVDEHRWIQFVEYDKVKMELRRHSQVVTATDLNYSLSVPL</sequence>
<dbReference type="EMBL" id="JABCKI010000921">
    <property type="protein sequence ID" value="KAG5649509.1"/>
    <property type="molecule type" value="Genomic_DNA"/>
</dbReference>
<dbReference type="GO" id="GO:0008168">
    <property type="term" value="F:methyltransferase activity"/>
    <property type="evidence" value="ECO:0007669"/>
    <property type="project" value="UniProtKB-KW"/>
</dbReference>
<dbReference type="AlphaFoldDB" id="A0A9P7GFD2"/>
<accession>A0A9P7GFD2</accession>